<reference evidence="2" key="1">
    <citation type="submission" date="2023-07" db="EMBL/GenBank/DDBJ databases">
        <authorList>
            <consortium name="AG Swart"/>
            <person name="Singh M."/>
            <person name="Singh A."/>
            <person name="Seah K."/>
            <person name="Emmerich C."/>
        </authorList>
    </citation>
    <scope>NUCLEOTIDE SEQUENCE</scope>
    <source>
        <strain evidence="2">DP1</strain>
    </source>
</reference>
<dbReference type="EMBL" id="CAMPGE010025243">
    <property type="protein sequence ID" value="CAI2383023.1"/>
    <property type="molecule type" value="Genomic_DNA"/>
</dbReference>
<organism evidence="2 3">
    <name type="scientific">Euplotes crassus</name>
    <dbReference type="NCBI Taxonomy" id="5936"/>
    <lineage>
        <taxon>Eukaryota</taxon>
        <taxon>Sar</taxon>
        <taxon>Alveolata</taxon>
        <taxon>Ciliophora</taxon>
        <taxon>Intramacronucleata</taxon>
        <taxon>Spirotrichea</taxon>
        <taxon>Hypotrichia</taxon>
        <taxon>Euplotida</taxon>
        <taxon>Euplotidae</taxon>
        <taxon>Moneuplotes</taxon>
    </lineage>
</organism>
<proteinExistence type="predicted"/>
<accession>A0AAD1Y0N4</accession>
<keyword evidence="3" id="KW-1185">Reference proteome</keyword>
<feature type="coiled-coil region" evidence="1">
    <location>
        <begin position="134"/>
        <end position="164"/>
    </location>
</feature>
<feature type="coiled-coil region" evidence="1">
    <location>
        <begin position="63"/>
        <end position="97"/>
    </location>
</feature>
<evidence type="ECO:0000313" key="3">
    <source>
        <dbReference type="Proteomes" id="UP001295684"/>
    </source>
</evidence>
<sequence>MNAKDKEQKICTEFLKTLRGLTHEKARCRAQVDFIANLQEDLQIVSSKLPKFSELEEDYIEYKEQANQKINILKEDAEKTKNELEIKNAQFIKTERELTEFKKLYIATKAQLERGDCKNSQFIASEISQNNDYIKEAIEGFEFLKKAIKDLQNKTEENDRLLSRELEQQESSSEIQDFLKETDNWVNNCDKNEDNQLGNPLLKRFLIKGGDIDLIPCQDSCYLAPTDIEQIISKQKEIQTLLSKNQGEISKLKQENSNLQAKIASLANIDQSDLEEIADAMADDKLEEIKQQFITEKEKIMIDFQERVKKILQLEMEIDVHQEQNSKLEGIIQSCSSDPAKAIQRYEKDLDFLNLKYQQVTGELEATKVEVKVSNKQIEALTKTLETARSELKKNLEETRNLRRIAQKLRNAIESDPMTSIKLSFGGTCAGGIKKVVKKVKNSNNLP</sequence>
<name>A0AAD1Y0N4_EUPCR</name>
<dbReference type="Proteomes" id="UP001295684">
    <property type="component" value="Unassembled WGS sequence"/>
</dbReference>
<comment type="caution">
    <text evidence="2">The sequence shown here is derived from an EMBL/GenBank/DDBJ whole genome shotgun (WGS) entry which is preliminary data.</text>
</comment>
<protein>
    <submittedName>
        <fullName evidence="2">Uncharacterized protein</fullName>
    </submittedName>
</protein>
<dbReference type="AlphaFoldDB" id="A0AAD1Y0N4"/>
<feature type="coiled-coil region" evidence="1">
    <location>
        <begin position="242"/>
        <end position="269"/>
    </location>
</feature>
<evidence type="ECO:0000256" key="1">
    <source>
        <dbReference type="SAM" id="Coils"/>
    </source>
</evidence>
<keyword evidence="1" id="KW-0175">Coiled coil</keyword>
<feature type="coiled-coil region" evidence="1">
    <location>
        <begin position="311"/>
        <end position="409"/>
    </location>
</feature>
<gene>
    <name evidence="2" type="ORF">ECRASSUSDP1_LOCUS24514</name>
</gene>
<evidence type="ECO:0000313" key="2">
    <source>
        <dbReference type="EMBL" id="CAI2383023.1"/>
    </source>
</evidence>